<protein>
    <recommendedName>
        <fullName evidence="4">F-box domain-containing protein</fullName>
    </recommendedName>
</protein>
<dbReference type="SUPFAM" id="SSF52047">
    <property type="entry name" value="RNI-like"/>
    <property type="match status" value="1"/>
</dbReference>
<gene>
    <name evidence="2" type="ORF">PC9H_007732</name>
</gene>
<evidence type="ECO:0000313" key="2">
    <source>
        <dbReference type="EMBL" id="KAF7428508.1"/>
    </source>
</evidence>
<dbReference type="EMBL" id="JACETU010000005">
    <property type="protein sequence ID" value="KAF7428508.1"/>
    <property type="molecule type" value="Genomic_DNA"/>
</dbReference>
<sequence>MRTGHAVAGKAWHSKIRRTLAFAGFTNVVIEGMWSSRTARYAELPFETTTTGDKPERLSYIYQGSLRDCSRDLLPPQTYSTHYERMKRQLRSPPIHRVPTEILLTIFEECLPDVRYRKPSLGDAPLLLTHVCSSWRMLVVQTSHMWTSLCIDILERRPTPLSIVELWVDRIGELPFDFAFRLDQWPPVPLQLVRQAILILNLLANKMSLWRDIQLVLPGSYKLLRSIPIDTGVDHLTSLTIDLQDWKEEEMDALNRIFKSARSLLKLTWSNRASWSSWDRSFDDFLCKMDISWGSLTHMVFDAWICLGDLLYVLNQCKNLVECDLRHFGGGFVTPSDCSKVPRLLLPKLQTLSIYQLYLNTGLGSLLDSVQCPNLRSFTAICGFTDNVPWPQHQLLSFLEQSACSLNYLSFDYTGISEAELIECLSFTSHLTQLRISDGRGKIVASEKLLLALTHNQDRLPLCPNLETLYLELLISAPEGMLADMVDSRNAAQGGGSVKPIRRLGFTGSHNPTRKQDIQRLKNLVKKNGLAFCVL</sequence>
<feature type="region of interest" description="Disordered" evidence="1">
    <location>
        <begin position="492"/>
        <end position="513"/>
    </location>
</feature>
<dbReference type="AlphaFoldDB" id="A0A8H7DUI8"/>
<evidence type="ECO:0000313" key="3">
    <source>
        <dbReference type="Proteomes" id="UP000623687"/>
    </source>
</evidence>
<reference evidence="2" key="1">
    <citation type="submission" date="2019-07" db="EMBL/GenBank/DDBJ databases">
        <authorList>
            <person name="Palmer J.M."/>
        </authorList>
    </citation>
    <scope>NUCLEOTIDE SEQUENCE</scope>
    <source>
        <strain evidence="2">PC9</strain>
    </source>
</reference>
<dbReference type="GeneID" id="59377550"/>
<dbReference type="OrthoDB" id="2904022at2759"/>
<dbReference type="VEuPathDB" id="FungiDB:PC9H_007732"/>
<proteinExistence type="predicted"/>
<evidence type="ECO:0000256" key="1">
    <source>
        <dbReference type="SAM" id="MobiDB-lite"/>
    </source>
</evidence>
<accession>A0A8H7DUI8</accession>
<dbReference type="RefSeq" id="XP_036630880.1">
    <property type="nucleotide sequence ID" value="XM_036777260.1"/>
</dbReference>
<organism evidence="2 3">
    <name type="scientific">Pleurotus ostreatus</name>
    <name type="common">Oyster mushroom</name>
    <name type="synonym">White-rot fungus</name>
    <dbReference type="NCBI Taxonomy" id="5322"/>
    <lineage>
        <taxon>Eukaryota</taxon>
        <taxon>Fungi</taxon>
        <taxon>Dikarya</taxon>
        <taxon>Basidiomycota</taxon>
        <taxon>Agaricomycotina</taxon>
        <taxon>Agaricomycetes</taxon>
        <taxon>Agaricomycetidae</taxon>
        <taxon>Agaricales</taxon>
        <taxon>Pleurotineae</taxon>
        <taxon>Pleurotaceae</taxon>
        <taxon>Pleurotus</taxon>
    </lineage>
</organism>
<dbReference type="Gene3D" id="3.80.10.10">
    <property type="entry name" value="Ribonuclease Inhibitor"/>
    <property type="match status" value="1"/>
</dbReference>
<dbReference type="Proteomes" id="UP000623687">
    <property type="component" value="Unassembled WGS sequence"/>
</dbReference>
<comment type="caution">
    <text evidence="2">The sequence shown here is derived from an EMBL/GenBank/DDBJ whole genome shotgun (WGS) entry which is preliminary data.</text>
</comment>
<dbReference type="InterPro" id="IPR032675">
    <property type="entry name" value="LRR_dom_sf"/>
</dbReference>
<name>A0A8H7DUI8_PLEOS</name>
<evidence type="ECO:0008006" key="4">
    <source>
        <dbReference type="Google" id="ProtNLM"/>
    </source>
</evidence>
<keyword evidence="3" id="KW-1185">Reference proteome</keyword>